<evidence type="ECO:0000313" key="3">
    <source>
        <dbReference type="EMBL" id="PYH88985.1"/>
    </source>
</evidence>
<proteinExistence type="predicted"/>
<keyword evidence="2" id="KW-0812">Transmembrane</keyword>
<dbReference type="EMBL" id="KZ826054">
    <property type="protein sequence ID" value="PYH88985.1"/>
    <property type="molecule type" value="Genomic_DNA"/>
</dbReference>
<dbReference type="GO" id="GO:0070762">
    <property type="term" value="C:nuclear pore transmembrane ring"/>
    <property type="evidence" value="ECO:0007669"/>
    <property type="project" value="TreeGrafter"/>
</dbReference>
<dbReference type="PANTHER" id="PTHR28003:SF1">
    <property type="entry name" value="NUCLEOPORIN POM34"/>
    <property type="match status" value="1"/>
</dbReference>
<feature type="compositionally biased region" description="Low complexity" evidence="1">
    <location>
        <begin position="208"/>
        <end position="274"/>
    </location>
</feature>
<accession>A0A319CUR4</accession>
<dbReference type="VEuPathDB" id="FungiDB:BO71DRAFT_119656"/>
<dbReference type="GO" id="GO:0005640">
    <property type="term" value="C:nuclear outer membrane"/>
    <property type="evidence" value="ECO:0007669"/>
    <property type="project" value="TreeGrafter"/>
</dbReference>
<dbReference type="GO" id="GO:0030474">
    <property type="term" value="P:spindle pole body duplication"/>
    <property type="evidence" value="ECO:0007669"/>
    <property type="project" value="TreeGrafter"/>
</dbReference>
<dbReference type="PANTHER" id="PTHR28003">
    <property type="entry name" value="NUCLEOPORIN POM34"/>
    <property type="match status" value="1"/>
</dbReference>
<dbReference type="GO" id="GO:0006606">
    <property type="term" value="P:protein import into nucleus"/>
    <property type="evidence" value="ECO:0007669"/>
    <property type="project" value="TreeGrafter"/>
</dbReference>
<dbReference type="InterPro" id="IPR012578">
    <property type="entry name" value="Nucl_pore_cmplx"/>
</dbReference>
<reference evidence="3 4" key="1">
    <citation type="submission" date="2018-02" db="EMBL/GenBank/DDBJ databases">
        <title>The genomes of Aspergillus section Nigri reveals drivers in fungal speciation.</title>
        <authorList>
            <consortium name="DOE Joint Genome Institute"/>
            <person name="Vesth T.C."/>
            <person name="Nybo J."/>
            <person name="Theobald S."/>
            <person name="Brandl J."/>
            <person name="Frisvad J.C."/>
            <person name="Nielsen K.F."/>
            <person name="Lyhne E.K."/>
            <person name="Kogle M.E."/>
            <person name="Kuo A."/>
            <person name="Riley R."/>
            <person name="Clum A."/>
            <person name="Nolan M."/>
            <person name="Lipzen A."/>
            <person name="Salamov A."/>
            <person name="Henrissat B."/>
            <person name="Wiebenga A."/>
            <person name="De vries R.P."/>
            <person name="Grigoriev I.V."/>
            <person name="Mortensen U.H."/>
            <person name="Andersen M.R."/>
            <person name="Baker S.E."/>
        </authorList>
    </citation>
    <scope>NUCLEOTIDE SEQUENCE [LARGE SCALE GENOMIC DNA]</scope>
    <source>
        <strain evidence="3 4">CBS 707.79</strain>
    </source>
</reference>
<keyword evidence="2" id="KW-1133">Transmembrane helix</keyword>
<dbReference type="OrthoDB" id="429932at2759"/>
<protein>
    <submittedName>
        <fullName evidence="3">NPCC-domain-containing protein</fullName>
    </submittedName>
</protein>
<gene>
    <name evidence="3" type="ORF">BO71DRAFT_119656</name>
</gene>
<dbReference type="Pfam" id="PF08058">
    <property type="entry name" value="NPCC"/>
    <property type="match status" value="1"/>
</dbReference>
<dbReference type="AlphaFoldDB" id="A0A319CUR4"/>
<feature type="region of interest" description="Disordered" evidence="1">
    <location>
        <begin position="157"/>
        <end position="274"/>
    </location>
</feature>
<feature type="transmembrane region" description="Helical" evidence="2">
    <location>
        <begin position="54"/>
        <end position="71"/>
    </location>
</feature>
<dbReference type="Proteomes" id="UP000247810">
    <property type="component" value="Unassembled WGS sequence"/>
</dbReference>
<evidence type="ECO:0000256" key="1">
    <source>
        <dbReference type="SAM" id="MobiDB-lite"/>
    </source>
</evidence>
<sequence>MASPAPPSTPKAASAPAPTPDGSQTPGKWRHPHLNEVVRRQNAGTFSDRNIRRLVWNAVALFATWFFGNTFKSYSFWLQNFSQLPTYPDLSLLVLRFVFAVNILVAMYPLFRPKDNFADIPLTPTQRSLLGLDPSASHSYTPGTTYVTPPRYRLSASRTVSPASRSGSPFSASAGASGRRLSAGASFSPSPSPLMHKLVSGGKESGRRPSFGSSSLGRSSSFSPFKESASSFKDSTSSFRDSTSSFRDSTSSFRDSTSSFRDSTSSFRDSTSTFKDSTLSTLSTMSSLAPATPSPVGGKRVSLGLSNKWLYERSRRLSASNGSL</sequence>
<feature type="compositionally biased region" description="Low complexity" evidence="1">
    <location>
        <begin position="161"/>
        <end position="189"/>
    </location>
</feature>
<evidence type="ECO:0000313" key="4">
    <source>
        <dbReference type="Proteomes" id="UP000247810"/>
    </source>
</evidence>
<keyword evidence="4" id="KW-1185">Reference proteome</keyword>
<name>A0A319CUR4_9EURO</name>
<keyword evidence="2" id="KW-0472">Membrane</keyword>
<feature type="transmembrane region" description="Helical" evidence="2">
    <location>
        <begin position="91"/>
        <end position="111"/>
    </location>
</feature>
<feature type="region of interest" description="Disordered" evidence="1">
    <location>
        <begin position="1"/>
        <end position="33"/>
    </location>
</feature>
<dbReference type="STRING" id="1448320.A0A319CUR4"/>
<organism evidence="3 4">
    <name type="scientific">Aspergillus ellipticus CBS 707.79</name>
    <dbReference type="NCBI Taxonomy" id="1448320"/>
    <lineage>
        <taxon>Eukaryota</taxon>
        <taxon>Fungi</taxon>
        <taxon>Dikarya</taxon>
        <taxon>Ascomycota</taxon>
        <taxon>Pezizomycotina</taxon>
        <taxon>Eurotiomycetes</taxon>
        <taxon>Eurotiomycetidae</taxon>
        <taxon>Eurotiales</taxon>
        <taxon>Aspergillaceae</taxon>
        <taxon>Aspergillus</taxon>
        <taxon>Aspergillus subgen. Circumdati</taxon>
    </lineage>
</organism>
<evidence type="ECO:0000256" key="2">
    <source>
        <dbReference type="SAM" id="Phobius"/>
    </source>
</evidence>